<comment type="subcellular location">
    <subcellularLocation>
        <location evidence="6">Cytoplasm</location>
    </subcellularLocation>
</comment>
<dbReference type="PANTHER" id="PTHR13937">
    <property type="entry name" value="EUKARYOTIC TRANSLATION INITATION FACTOR 3, SUBUNIT 8 EIF3S8 -RELATED"/>
    <property type="match status" value="1"/>
</dbReference>
<dbReference type="GO" id="GO:0003723">
    <property type="term" value="F:RNA binding"/>
    <property type="evidence" value="ECO:0007669"/>
    <property type="project" value="InterPro"/>
</dbReference>
<dbReference type="PROSITE" id="PS50250">
    <property type="entry name" value="PCI"/>
    <property type="match status" value="1"/>
</dbReference>
<evidence type="ECO:0000313" key="9">
    <source>
        <dbReference type="Proteomes" id="UP000504630"/>
    </source>
</evidence>
<name>A0A6J2RNI4_COTGO</name>
<evidence type="ECO:0000256" key="7">
    <source>
        <dbReference type="SAM" id="MobiDB-lite"/>
    </source>
</evidence>
<feature type="compositionally biased region" description="Gly residues" evidence="7">
    <location>
        <begin position="931"/>
        <end position="942"/>
    </location>
</feature>
<dbReference type="FunCoup" id="A0A6J2RNI4">
    <property type="interactions" value="1773"/>
</dbReference>
<dbReference type="InterPro" id="IPR000717">
    <property type="entry name" value="PCI_dom"/>
</dbReference>
<evidence type="ECO:0000256" key="3">
    <source>
        <dbReference type="ARBA" id="ARBA00022553"/>
    </source>
</evidence>
<proteinExistence type="inferred from homology"/>
<feature type="region of interest" description="Disordered" evidence="7">
    <location>
        <begin position="1019"/>
        <end position="1070"/>
    </location>
</feature>
<feature type="compositionally biased region" description="Low complexity" evidence="7">
    <location>
        <begin position="912"/>
        <end position="924"/>
    </location>
</feature>
<feature type="compositionally biased region" description="Basic residues" evidence="7">
    <location>
        <begin position="1039"/>
        <end position="1070"/>
    </location>
</feature>
<dbReference type="GO" id="GO:0001732">
    <property type="term" value="P:formation of cytoplasmic translation initiation complex"/>
    <property type="evidence" value="ECO:0007669"/>
    <property type="project" value="UniProtKB-UniRule"/>
</dbReference>
<dbReference type="Pfam" id="PF01399">
    <property type="entry name" value="PCI"/>
    <property type="match status" value="1"/>
</dbReference>
<dbReference type="PANTHER" id="PTHR13937:SF0">
    <property type="entry name" value="EUKARYOTIC TRANSLATION INITIATION FACTOR 3 SUBUNIT C-RELATED"/>
    <property type="match status" value="1"/>
</dbReference>
<keyword evidence="3" id="KW-0597">Phosphoprotein</keyword>
<comment type="function">
    <text evidence="5">Component of the eukaryotic translation initiation factor 3 (eIF-3) complex, which is required for several steps in the initiation of protein synthesis. The eIF-3 complex associates with the 40S ribosome and facilitates the recruitment of eIF-1, eIF-1A, eIF-2:GTP:methionyl-tRNAi and eIF-5 to form the 43S pre-initiation complex (43S PIC). The eIF-3 complex stimulates mRNA recruitment to the 43S PIC and scanning of the mRNA for AUG recognition. The eIF-3 complex is also required for disassembly and recycling of post-termination ribosomal complexes and subsequently prevents premature joining of the 40S and 60S ribosomal subunits prior to initiation. The eIF-3 complex specifically targets and initiates translation of a subset of mRNAs involved in cell proliferation, including cell cycling, differentiation and apoptosis, and uses different modes of RNA stem-loop binding to exert either translational activation or repression.</text>
</comment>
<feature type="region of interest" description="Disordered" evidence="7">
    <location>
        <begin position="894"/>
        <end position="942"/>
    </location>
</feature>
<dbReference type="AlphaFoldDB" id="A0A6J2RNI4"/>
<dbReference type="SUPFAM" id="SSF46785">
    <property type="entry name" value="Winged helix' DNA-binding domain"/>
    <property type="match status" value="1"/>
</dbReference>
<dbReference type="GO" id="GO:0005852">
    <property type="term" value="C:eukaryotic translation initiation factor 3 complex"/>
    <property type="evidence" value="ECO:0007669"/>
    <property type="project" value="UniProtKB-UniRule"/>
</dbReference>
<dbReference type="HAMAP" id="MF_03002">
    <property type="entry name" value="eIF3c"/>
    <property type="match status" value="1"/>
</dbReference>
<dbReference type="InterPro" id="IPR008905">
    <property type="entry name" value="EIF3C_N_dom"/>
</dbReference>
<reference evidence="10" key="1">
    <citation type="submission" date="2025-08" db="UniProtKB">
        <authorList>
            <consortium name="RefSeq"/>
        </authorList>
    </citation>
    <scope>IDENTIFICATION</scope>
</reference>
<evidence type="ECO:0000256" key="5">
    <source>
        <dbReference type="ARBA" id="ARBA00057041"/>
    </source>
</evidence>
<dbReference type="InterPro" id="IPR058999">
    <property type="entry name" value="EIF3CL_C"/>
</dbReference>
<evidence type="ECO:0000256" key="6">
    <source>
        <dbReference type="HAMAP-Rule" id="MF_03002"/>
    </source>
</evidence>
<keyword evidence="1 6" id="KW-0963">Cytoplasm</keyword>
<dbReference type="Pfam" id="PF05470">
    <property type="entry name" value="eIF-3c_N"/>
    <property type="match status" value="1"/>
</dbReference>
<protein>
    <recommendedName>
        <fullName evidence="6">Eukaryotic translation initiation factor 3 subunit C</fullName>
        <shortName evidence="6">eIF3c</shortName>
    </recommendedName>
    <alternativeName>
        <fullName evidence="6">Eukaryotic translation initiation factor 3 subunit 8</fullName>
    </alternativeName>
</protein>
<dbReference type="InterPro" id="IPR036390">
    <property type="entry name" value="WH_DNA-bd_sf"/>
</dbReference>
<dbReference type="SMART" id="SM00088">
    <property type="entry name" value="PINT"/>
    <property type="match status" value="1"/>
</dbReference>
<evidence type="ECO:0000256" key="1">
    <source>
        <dbReference type="ARBA" id="ARBA00022490"/>
    </source>
</evidence>
<organism evidence="9 10">
    <name type="scientific">Cottoperca gobio</name>
    <name type="common">Frogmouth</name>
    <name type="synonym">Aphritis gobio</name>
    <dbReference type="NCBI Taxonomy" id="56716"/>
    <lineage>
        <taxon>Eukaryota</taxon>
        <taxon>Metazoa</taxon>
        <taxon>Chordata</taxon>
        <taxon>Craniata</taxon>
        <taxon>Vertebrata</taxon>
        <taxon>Euteleostomi</taxon>
        <taxon>Actinopterygii</taxon>
        <taxon>Neopterygii</taxon>
        <taxon>Teleostei</taxon>
        <taxon>Neoteleostei</taxon>
        <taxon>Acanthomorphata</taxon>
        <taxon>Eupercaria</taxon>
        <taxon>Perciformes</taxon>
        <taxon>Notothenioidei</taxon>
        <taxon>Bovichtidae</taxon>
        <taxon>Cottoperca</taxon>
    </lineage>
</organism>
<dbReference type="GO" id="GO:0016282">
    <property type="term" value="C:eukaryotic 43S preinitiation complex"/>
    <property type="evidence" value="ECO:0007669"/>
    <property type="project" value="UniProtKB-UniRule"/>
</dbReference>
<evidence type="ECO:0000256" key="4">
    <source>
        <dbReference type="ARBA" id="ARBA00022917"/>
    </source>
</evidence>
<dbReference type="RefSeq" id="XP_029311584.1">
    <property type="nucleotide sequence ID" value="XM_029455724.1"/>
</dbReference>
<evidence type="ECO:0000256" key="2">
    <source>
        <dbReference type="ARBA" id="ARBA00022540"/>
    </source>
</evidence>
<keyword evidence="4 6" id="KW-0648">Protein biosynthesis</keyword>
<dbReference type="FunFam" id="1.10.10.10:FF:000461">
    <property type="entry name" value="Eukaryotic translation initiation factor 3 subunit C"/>
    <property type="match status" value="1"/>
</dbReference>
<dbReference type="GO" id="GO:0031369">
    <property type="term" value="F:translation initiation factor binding"/>
    <property type="evidence" value="ECO:0007669"/>
    <property type="project" value="InterPro"/>
</dbReference>
<feature type="compositionally biased region" description="Acidic residues" evidence="7">
    <location>
        <begin position="189"/>
        <end position="198"/>
    </location>
</feature>
<comment type="function">
    <text evidence="6">Component of the eukaryotic translation initiation factor 3 (eIF-3) complex, which is involved in protein synthesis of a specialized repertoire of mRNAs and, together with other initiation factors, stimulates binding of mRNA and methionyl-tRNAi to the 40S ribosome. The eIF-3 complex specifically targets and initiates translation of a subset of mRNAs involved in cell proliferation.</text>
</comment>
<feature type="region of interest" description="Disordered" evidence="7">
    <location>
        <begin position="163"/>
        <end position="258"/>
    </location>
</feature>
<feature type="compositionally biased region" description="Acidic residues" evidence="7">
    <location>
        <begin position="230"/>
        <end position="242"/>
    </location>
</feature>
<dbReference type="GO" id="GO:0003743">
    <property type="term" value="F:translation initiation factor activity"/>
    <property type="evidence" value="ECO:0007669"/>
    <property type="project" value="UniProtKB-UniRule"/>
</dbReference>
<dbReference type="GeneID" id="115024280"/>
<gene>
    <name evidence="10" type="primary">eif3c</name>
    <name evidence="6" type="synonym">EIF3C</name>
    <name evidence="6" type="synonym">EIF3S8</name>
</gene>
<dbReference type="InterPro" id="IPR027516">
    <property type="entry name" value="EIF3C"/>
</dbReference>
<feature type="compositionally biased region" description="Basic and acidic residues" evidence="7">
    <location>
        <begin position="270"/>
        <end position="281"/>
    </location>
</feature>
<keyword evidence="2 6" id="KW-0396">Initiation factor</keyword>
<feature type="domain" description="PCI" evidence="8">
    <location>
        <begin position="680"/>
        <end position="856"/>
    </location>
</feature>
<comment type="similarity">
    <text evidence="6">Belongs to the eIF-3 subunit C family.</text>
</comment>
<keyword evidence="9" id="KW-1185">Reference proteome</keyword>
<accession>A0A6J2RNI4</accession>
<dbReference type="CTD" id="8663"/>
<dbReference type="Pfam" id="PF26569">
    <property type="entry name" value="EIF3CL_C"/>
    <property type="match status" value="1"/>
</dbReference>
<feature type="region of interest" description="Disordered" evidence="7">
    <location>
        <begin position="270"/>
        <end position="317"/>
    </location>
</feature>
<feature type="region of interest" description="Disordered" evidence="7">
    <location>
        <begin position="1"/>
        <end position="21"/>
    </location>
</feature>
<evidence type="ECO:0000259" key="8">
    <source>
        <dbReference type="PROSITE" id="PS50250"/>
    </source>
</evidence>
<evidence type="ECO:0000313" key="10">
    <source>
        <dbReference type="RefSeq" id="XP_029311584.1"/>
    </source>
</evidence>
<sequence length="1117" mass="125220">MSRFFATGSDSESEESSSADDLTLKAPGATFQAVSTIYYKSLLLSDDEEDTKRVVRSAKDKRFEELTNLIKTIRNAMKIRDMAKCLEDFEQLCRAFLKSKTIVDKEGVPPFYIRLLADLEDYLNQLWEDKEGKKKMNKNNAKALSTLRQKIRKYNRDYETEVAAYKENPQESADEEEEKEAGDSGSSSDGEEEGDEEGMSAKAFLKKKPEPIPDASKFLKSAKGSGDESSSSDDDDDDEDWGSDTVDSGSDSTDEEGVKSASLALVFLKKAQESDKPSEKKIGRKKKPKKKERLEEEGEEEGGDAAGGWQEVKGGAPMVKEKPKMFAKGTEINVPVVVKKLNEILQARGKKGTDRAAQIELLHALVNIAAENNLGQGILVKIKFNIIASLYDYNPNLAAFMKPDMWKTCLDCIDELLDILFEHNDIFIGENIAEDSESLIISDQPFRVRGCILTLVERMDEEFTKIMQNTDPHSQEYVDNLKDEGHVCGIIDRLLDYMEKKGCAEEICRIYLRRIMHTYYKFDYKAHRRSLGLQGETKSEQDQEESEGEDSAVIMDRLCKFIYAKDRTDRIRTCAILCHIYHHALHSRWYQARDLMLMSHLQDNIQHADPPVQILYNRTMVQLGICAFRQGMIKDAHNALLDIQSSGRAKELLGQGLLMRNMQERNAEQEKIEKRRQVPFHMHINLELLECVYLVSAMLLEIPYMAAHEFDARRRMISKQFHHQLRVGERQPLLGPPESMREHVVAASKAMKMGDWRTCHSFIINEKMNSKVWDLFPETQRVREMLVRKIQEESLRTYLFTYSSVYDSISMGTLSEMFELEIPTVHSIISKMIINEELMASLDQPTQTVVMHRTEPTSLQNMALQLAEKLGSLVENNERVFDLKQGIYGGYFNRDQKGGYQQNKSYNRDQNRGGYNRGGYRNQNHQNQDGHQGGGYQGHGGGGGGGYHGGGGGGGGYHGGGGGGGGGYHGGGGGGGGYHGGGGGGYHGGGGGGYHGGGGGGYRGGGGYQGRGGGGYQGRGGGGGYQGHGGGGGGYQGHWRWRRRLPRSRRRRRRLPRSRRRRRRLPRSRRWRIPKPPKLLSLEHVDFSLAPWTSLHSMIITTTRVSVCCSPSFDSNC</sequence>
<dbReference type="OrthoDB" id="29647at2759"/>
<feature type="compositionally biased region" description="Basic residues" evidence="7">
    <location>
        <begin position="282"/>
        <end position="291"/>
    </location>
</feature>
<comment type="subunit">
    <text evidence="6">Component of the eukaryotic translation initiation factor 3 (eIF-3) complex, which is composed of 13 subunits: EIF3A, EIF3B, EIF3C, EIF3D, EIF3E, EIF3F, EIF3G, EIF3H, EIF3I, EIF3J, EIF3K, EIF3L and EIF3M.</text>
</comment>
<feature type="compositionally biased region" description="Gly residues" evidence="7">
    <location>
        <begin position="1019"/>
        <end position="1036"/>
    </location>
</feature>
<dbReference type="Proteomes" id="UP000504630">
    <property type="component" value="Chromosome 19"/>
</dbReference>
<dbReference type="InParanoid" id="A0A6J2RNI4"/>
<dbReference type="GO" id="GO:0033290">
    <property type="term" value="C:eukaryotic 48S preinitiation complex"/>
    <property type="evidence" value="ECO:0007669"/>
    <property type="project" value="UniProtKB-UniRule"/>
</dbReference>